<keyword evidence="1" id="KW-0808">Transferase</keyword>
<dbReference type="Proteomes" id="UP000259273">
    <property type="component" value="Unassembled WGS sequence"/>
</dbReference>
<evidence type="ECO:0000313" key="1">
    <source>
        <dbReference type="EMBL" id="HAN27129.1"/>
    </source>
</evidence>
<dbReference type="GO" id="GO:0015969">
    <property type="term" value="P:guanosine tetraphosphate metabolic process"/>
    <property type="evidence" value="ECO:0007669"/>
    <property type="project" value="TreeGrafter"/>
</dbReference>
<comment type="caution">
    <text evidence="1">The sequence shown here is derived from an EMBL/GenBank/DDBJ whole genome shotgun (WGS) entry which is preliminary data.</text>
</comment>
<proteinExistence type="predicted"/>
<dbReference type="GO" id="GO:0042594">
    <property type="term" value="P:response to starvation"/>
    <property type="evidence" value="ECO:0007669"/>
    <property type="project" value="TreeGrafter"/>
</dbReference>
<accession>A0A3C1KK65</accession>
<dbReference type="EC" id="2.7.6.5" evidence="1"/>
<dbReference type="PANTHER" id="PTHR21262:SF31">
    <property type="entry name" value="GTP PYROPHOSPHOKINASE"/>
    <property type="match status" value="1"/>
</dbReference>
<dbReference type="SUPFAM" id="SSF109604">
    <property type="entry name" value="HD-domain/PDEase-like"/>
    <property type="match status" value="1"/>
</dbReference>
<organism evidence="1 2">
    <name type="scientific">Haliea salexigens</name>
    <dbReference type="NCBI Taxonomy" id="287487"/>
    <lineage>
        <taxon>Bacteria</taxon>
        <taxon>Pseudomonadati</taxon>
        <taxon>Pseudomonadota</taxon>
        <taxon>Gammaproteobacteria</taxon>
        <taxon>Cellvibrionales</taxon>
        <taxon>Halieaceae</taxon>
        <taxon>Haliea</taxon>
    </lineage>
</organism>
<sequence>MHRDDDEHRLLEACRLARVARDRPGRDLPDWAHDPDCFAAGLDIALILAELHVGTDCLIAGILYRAVREERLTLDEVEQGFGGGVSHLLSGVLRMAAISDLQTQIDSPVLGQQHGQKDNIRKMLVALVDDFRVALIKLAERTCAIRAVKNDEERRWSIAREVFDVYAPLAHRLGIGHLKWELEDL</sequence>
<dbReference type="Gene3D" id="1.10.3210.10">
    <property type="entry name" value="Hypothetical protein af1432"/>
    <property type="match status" value="1"/>
</dbReference>
<gene>
    <name evidence="1" type="primary">relA</name>
    <name evidence="1" type="ORF">DCP75_05315</name>
</gene>
<name>A0A3C1KK65_9GAMM</name>
<evidence type="ECO:0000313" key="2">
    <source>
        <dbReference type="Proteomes" id="UP000259273"/>
    </source>
</evidence>
<dbReference type="GO" id="GO:0008728">
    <property type="term" value="F:GTP diphosphokinase activity"/>
    <property type="evidence" value="ECO:0007669"/>
    <property type="project" value="UniProtKB-EC"/>
</dbReference>
<reference evidence="1 2" key="1">
    <citation type="journal article" date="2018" name="Nat. Biotechnol.">
        <title>A standardized bacterial taxonomy based on genome phylogeny substantially revises the tree of life.</title>
        <authorList>
            <person name="Parks D.H."/>
            <person name="Chuvochina M."/>
            <person name="Waite D.W."/>
            <person name="Rinke C."/>
            <person name="Skarshewski A."/>
            <person name="Chaumeil P.A."/>
            <person name="Hugenholtz P."/>
        </authorList>
    </citation>
    <scope>NUCLEOTIDE SEQUENCE [LARGE SCALE GENOMIC DNA]</scope>
    <source>
        <strain evidence="1">UBA9158</strain>
    </source>
</reference>
<dbReference type="PANTHER" id="PTHR21262">
    <property type="entry name" value="GUANOSINE-3',5'-BIS DIPHOSPHATE 3'-PYROPHOSPHOHYDROLASE"/>
    <property type="match status" value="1"/>
</dbReference>
<dbReference type="EMBL" id="DMND01000077">
    <property type="protein sequence ID" value="HAN27129.1"/>
    <property type="molecule type" value="Genomic_DNA"/>
</dbReference>
<protein>
    <submittedName>
        <fullName evidence="1">GTP diphosphokinase</fullName>
        <ecNumber evidence="1">2.7.6.5</ecNumber>
    </submittedName>
</protein>
<feature type="non-terminal residue" evidence="1">
    <location>
        <position position="185"/>
    </location>
</feature>
<dbReference type="Pfam" id="PF13328">
    <property type="entry name" value="HD_4"/>
    <property type="match status" value="1"/>
</dbReference>
<keyword evidence="1" id="KW-0418">Kinase</keyword>
<dbReference type="GO" id="GO:0016301">
    <property type="term" value="F:kinase activity"/>
    <property type="evidence" value="ECO:0007669"/>
    <property type="project" value="UniProtKB-KW"/>
</dbReference>
<dbReference type="GO" id="GO:0008893">
    <property type="term" value="F:guanosine-3',5'-bis(diphosphate) 3'-diphosphatase activity"/>
    <property type="evidence" value="ECO:0007669"/>
    <property type="project" value="TreeGrafter"/>
</dbReference>
<dbReference type="AlphaFoldDB" id="A0A3C1KK65"/>
<dbReference type="GO" id="GO:0005886">
    <property type="term" value="C:plasma membrane"/>
    <property type="evidence" value="ECO:0007669"/>
    <property type="project" value="TreeGrafter"/>
</dbReference>